<dbReference type="AlphaFoldDB" id="A0A8S4NT37"/>
<evidence type="ECO:0000313" key="3">
    <source>
        <dbReference type="Proteomes" id="UP000749559"/>
    </source>
</evidence>
<dbReference type="Proteomes" id="UP000749559">
    <property type="component" value="Unassembled WGS sequence"/>
</dbReference>
<protein>
    <submittedName>
        <fullName evidence="2">Uncharacterized protein</fullName>
    </submittedName>
</protein>
<sequence>MFTVIAFINLELLYVEWMKNVFIYYKNCSIFCICTTTNFFDIGNRESNISRITQEVMLTVVLNWKKKRDVKHRYKLDGSYKSGSSLIGQSVRHTSSGTFEIP</sequence>
<evidence type="ECO:0000256" key="1">
    <source>
        <dbReference type="SAM" id="MobiDB-lite"/>
    </source>
</evidence>
<reference evidence="2" key="1">
    <citation type="submission" date="2022-03" db="EMBL/GenBank/DDBJ databases">
        <authorList>
            <person name="Martin C."/>
        </authorList>
    </citation>
    <scope>NUCLEOTIDE SEQUENCE</scope>
</reference>
<dbReference type="EMBL" id="CAIIXF020000005">
    <property type="protein sequence ID" value="CAH1784843.1"/>
    <property type="molecule type" value="Genomic_DNA"/>
</dbReference>
<comment type="caution">
    <text evidence="2">The sequence shown here is derived from an EMBL/GenBank/DDBJ whole genome shotgun (WGS) entry which is preliminary data.</text>
</comment>
<proteinExistence type="predicted"/>
<name>A0A8S4NT37_OWEFU</name>
<accession>A0A8S4NT37</accession>
<organism evidence="2 3">
    <name type="scientific">Owenia fusiformis</name>
    <name type="common">Polychaete worm</name>
    <dbReference type="NCBI Taxonomy" id="6347"/>
    <lineage>
        <taxon>Eukaryota</taxon>
        <taxon>Metazoa</taxon>
        <taxon>Spiralia</taxon>
        <taxon>Lophotrochozoa</taxon>
        <taxon>Annelida</taxon>
        <taxon>Polychaeta</taxon>
        <taxon>Sedentaria</taxon>
        <taxon>Canalipalpata</taxon>
        <taxon>Sabellida</taxon>
        <taxon>Oweniida</taxon>
        <taxon>Oweniidae</taxon>
        <taxon>Owenia</taxon>
    </lineage>
</organism>
<keyword evidence="3" id="KW-1185">Reference proteome</keyword>
<feature type="region of interest" description="Disordered" evidence="1">
    <location>
        <begin position="83"/>
        <end position="102"/>
    </location>
</feature>
<evidence type="ECO:0000313" key="2">
    <source>
        <dbReference type="EMBL" id="CAH1784843.1"/>
    </source>
</evidence>
<gene>
    <name evidence="2" type="ORF">OFUS_LOCUS10974</name>
</gene>